<feature type="domain" description="NAD(P)-binding" evidence="1">
    <location>
        <begin position="8"/>
        <end position="80"/>
    </location>
</feature>
<protein>
    <submittedName>
        <fullName evidence="2">NAD-binding protein</fullName>
    </submittedName>
</protein>
<evidence type="ECO:0000313" key="3">
    <source>
        <dbReference type="Proteomes" id="UP001201163"/>
    </source>
</evidence>
<name>A0AAD4LBS0_9AGAM</name>
<dbReference type="Proteomes" id="UP001201163">
    <property type="component" value="Unassembled WGS sequence"/>
</dbReference>
<keyword evidence="3" id="KW-1185">Reference proteome</keyword>
<dbReference type="AlphaFoldDB" id="A0AAD4LBS0"/>
<dbReference type="InterPro" id="IPR051783">
    <property type="entry name" value="NAD(P)-dependent_oxidoreduct"/>
</dbReference>
<gene>
    <name evidence="2" type="ORF">EDB92DRAFT_1889877</name>
</gene>
<dbReference type="Pfam" id="PF13460">
    <property type="entry name" value="NAD_binding_10"/>
    <property type="match status" value="1"/>
</dbReference>
<dbReference type="InterPro" id="IPR036291">
    <property type="entry name" value="NAD(P)-bd_dom_sf"/>
</dbReference>
<dbReference type="Gene3D" id="3.40.50.720">
    <property type="entry name" value="NAD(P)-binding Rossmann-like Domain"/>
    <property type="match status" value="1"/>
</dbReference>
<comment type="caution">
    <text evidence="2">The sequence shown here is derived from an EMBL/GenBank/DDBJ whole genome shotgun (WGS) entry which is preliminary data.</text>
</comment>
<sequence length="331" mass="35556">MPTVFYLGATGYIGGSVLADLLKIYPDLEVTALVRNTAHIDAVRGLGVEVVQGTFSDVDLITSHARKADITVNAADTDNVALSTAILAGHKARVVEDKQSPAVLLHTSGVAVFLDDGKEGKHDPNSKLWNDGDEADIRAITPQMLHGQVDAPILRASEEGYTESYIICPAAIVGPSTGPVPSASFFFHFMTQLALGFKKAIYVGEGSNIFYTVRLDDLVDLYGRVFARILDRVDAKASPYARYYIAVSTPLSWKDIMTVFGGVLARKGKLGDATAHSISLSEAPYPASIFLGASQHARGERAKALGWVPRPVVLEDWAEVGISASLEKLQQ</sequence>
<dbReference type="InterPro" id="IPR016040">
    <property type="entry name" value="NAD(P)-bd_dom"/>
</dbReference>
<evidence type="ECO:0000313" key="2">
    <source>
        <dbReference type="EMBL" id="KAH8983622.1"/>
    </source>
</evidence>
<dbReference type="GO" id="GO:0004029">
    <property type="term" value="F:aldehyde dehydrogenase (NAD+) activity"/>
    <property type="evidence" value="ECO:0007669"/>
    <property type="project" value="TreeGrafter"/>
</dbReference>
<dbReference type="GO" id="GO:0005737">
    <property type="term" value="C:cytoplasm"/>
    <property type="evidence" value="ECO:0007669"/>
    <property type="project" value="TreeGrafter"/>
</dbReference>
<accession>A0AAD4LBS0</accession>
<proteinExistence type="predicted"/>
<dbReference type="PANTHER" id="PTHR48079">
    <property type="entry name" value="PROTEIN YEEZ"/>
    <property type="match status" value="1"/>
</dbReference>
<dbReference type="PANTHER" id="PTHR48079:SF6">
    <property type="entry name" value="NAD(P)-BINDING DOMAIN-CONTAINING PROTEIN-RELATED"/>
    <property type="match status" value="1"/>
</dbReference>
<reference evidence="2" key="1">
    <citation type="submission" date="2022-01" db="EMBL/GenBank/DDBJ databases">
        <title>Comparative genomics reveals a dynamic genome evolution in the ectomycorrhizal milk-cap (Lactarius) mushrooms.</title>
        <authorList>
            <consortium name="DOE Joint Genome Institute"/>
            <person name="Lebreton A."/>
            <person name="Tang N."/>
            <person name="Kuo A."/>
            <person name="LaButti K."/>
            <person name="Drula E."/>
            <person name="Barry K."/>
            <person name="Clum A."/>
            <person name="Lipzen A."/>
            <person name="Mousain D."/>
            <person name="Ng V."/>
            <person name="Wang R."/>
            <person name="Wang X."/>
            <person name="Dai Y."/>
            <person name="Henrissat B."/>
            <person name="Grigoriev I.V."/>
            <person name="Guerin-Laguette A."/>
            <person name="Yu F."/>
            <person name="Martin F.M."/>
        </authorList>
    </citation>
    <scope>NUCLEOTIDE SEQUENCE</scope>
    <source>
        <strain evidence="2">QP</strain>
    </source>
</reference>
<evidence type="ECO:0000259" key="1">
    <source>
        <dbReference type="Pfam" id="PF13460"/>
    </source>
</evidence>
<organism evidence="2 3">
    <name type="scientific">Lactarius akahatsu</name>
    <dbReference type="NCBI Taxonomy" id="416441"/>
    <lineage>
        <taxon>Eukaryota</taxon>
        <taxon>Fungi</taxon>
        <taxon>Dikarya</taxon>
        <taxon>Basidiomycota</taxon>
        <taxon>Agaricomycotina</taxon>
        <taxon>Agaricomycetes</taxon>
        <taxon>Russulales</taxon>
        <taxon>Russulaceae</taxon>
        <taxon>Lactarius</taxon>
    </lineage>
</organism>
<dbReference type="EMBL" id="JAKELL010000086">
    <property type="protein sequence ID" value="KAH8983622.1"/>
    <property type="molecule type" value="Genomic_DNA"/>
</dbReference>
<dbReference type="SUPFAM" id="SSF51735">
    <property type="entry name" value="NAD(P)-binding Rossmann-fold domains"/>
    <property type="match status" value="1"/>
</dbReference>